<dbReference type="InterPro" id="IPR002121">
    <property type="entry name" value="HRDC_dom"/>
</dbReference>
<dbReference type="InterPro" id="IPR002562">
    <property type="entry name" value="3'-5'_exonuclease_dom"/>
</dbReference>
<dbReference type="InterPro" id="IPR012337">
    <property type="entry name" value="RNaseH-like_sf"/>
</dbReference>
<dbReference type="RefSeq" id="WP_144996230.1">
    <property type="nucleotide sequence ID" value="NZ_CP036281.1"/>
</dbReference>
<organism evidence="2 3">
    <name type="scientific">Polystyrenella longa</name>
    <dbReference type="NCBI Taxonomy" id="2528007"/>
    <lineage>
        <taxon>Bacteria</taxon>
        <taxon>Pseudomonadati</taxon>
        <taxon>Planctomycetota</taxon>
        <taxon>Planctomycetia</taxon>
        <taxon>Planctomycetales</taxon>
        <taxon>Planctomycetaceae</taxon>
        <taxon>Polystyrenella</taxon>
    </lineage>
</organism>
<dbReference type="InterPro" id="IPR036397">
    <property type="entry name" value="RNaseH_sf"/>
</dbReference>
<dbReference type="PROSITE" id="PS50967">
    <property type="entry name" value="HRDC"/>
    <property type="match status" value="1"/>
</dbReference>
<evidence type="ECO:0000313" key="3">
    <source>
        <dbReference type="Proteomes" id="UP000317178"/>
    </source>
</evidence>
<name>A0A518CP75_9PLAN</name>
<dbReference type="InterPro" id="IPR051086">
    <property type="entry name" value="RNase_D-like"/>
</dbReference>
<gene>
    <name evidence="2" type="primary">rnd</name>
    <name evidence="2" type="ORF">Pla110_27410</name>
</gene>
<dbReference type="GO" id="GO:0003676">
    <property type="term" value="F:nucleic acid binding"/>
    <property type="evidence" value="ECO:0007669"/>
    <property type="project" value="InterPro"/>
</dbReference>
<dbReference type="AlphaFoldDB" id="A0A518CP75"/>
<dbReference type="Pfam" id="PF01612">
    <property type="entry name" value="DNA_pol_A_exo1"/>
    <property type="match status" value="1"/>
</dbReference>
<dbReference type="Pfam" id="PF00570">
    <property type="entry name" value="HRDC"/>
    <property type="match status" value="1"/>
</dbReference>
<accession>A0A518CP75</accession>
<keyword evidence="2" id="KW-0378">Hydrolase</keyword>
<dbReference type="CDD" id="cd06142">
    <property type="entry name" value="RNaseD_exo"/>
    <property type="match status" value="1"/>
</dbReference>
<dbReference type="InterPro" id="IPR044876">
    <property type="entry name" value="HRDC_dom_sf"/>
</dbReference>
<protein>
    <submittedName>
        <fullName evidence="2">Ribonuclease D</fullName>
        <ecNumber evidence="2">3.1.13.5</ecNumber>
    </submittedName>
</protein>
<dbReference type="InterPro" id="IPR010997">
    <property type="entry name" value="HRDC-like_sf"/>
</dbReference>
<reference evidence="2 3" key="1">
    <citation type="submission" date="2019-02" db="EMBL/GenBank/DDBJ databases">
        <title>Deep-cultivation of Planctomycetes and their phenomic and genomic characterization uncovers novel biology.</title>
        <authorList>
            <person name="Wiegand S."/>
            <person name="Jogler M."/>
            <person name="Boedeker C."/>
            <person name="Pinto D."/>
            <person name="Vollmers J."/>
            <person name="Rivas-Marin E."/>
            <person name="Kohn T."/>
            <person name="Peeters S.H."/>
            <person name="Heuer A."/>
            <person name="Rast P."/>
            <person name="Oberbeckmann S."/>
            <person name="Bunk B."/>
            <person name="Jeske O."/>
            <person name="Meyerdierks A."/>
            <person name="Storesund J.E."/>
            <person name="Kallscheuer N."/>
            <person name="Luecker S."/>
            <person name="Lage O.M."/>
            <person name="Pohl T."/>
            <person name="Merkel B.J."/>
            <person name="Hornburger P."/>
            <person name="Mueller R.-W."/>
            <person name="Bruemmer F."/>
            <person name="Labrenz M."/>
            <person name="Spormann A.M."/>
            <person name="Op den Camp H."/>
            <person name="Overmann J."/>
            <person name="Amann R."/>
            <person name="Jetten M.S.M."/>
            <person name="Mascher T."/>
            <person name="Medema M.H."/>
            <person name="Devos D.P."/>
            <person name="Kaster A.-K."/>
            <person name="Ovreas L."/>
            <person name="Rohde M."/>
            <person name="Galperin M.Y."/>
            <person name="Jogler C."/>
        </authorList>
    </citation>
    <scope>NUCLEOTIDE SEQUENCE [LARGE SCALE GENOMIC DNA]</scope>
    <source>
        <strain evidence="2 3">Pla110</strain>
    </source>
</reference>
<dbReference type="EMBL" id="CP036281">
    <property type="protein sequence ID" value="QDU81004.1"/>
    <property type="molecule type" value="Genomic_DNA"/>
</dbReference>
<evidence type="ECO:0000313" key="2">
    <source>
        <dbReference type="EMBL" id="QDU81004.1"/>
    </source>
</evidence>
<keyword evidence="3" id="KW-1185">Reference proteome</keyword>
<sequence>MTTPLIVEPQGFSTLCEKIREVGIVAFDTEFVSEYTYRPELCLLQFAFGDEVAVVDPRELSNLSEWWEIMADPNVTVVVHGGQAEVRFCLEEGQKTPQNLIDIQLAEGLQSRSYPLGYEAIVNRRLNIRLSGKETRTDWRQRPLSERQIEYALEDVRHVVPIWMKQKKSLEKLDRMEWARSEFDRMIQDQSSDRARDPWTRLTGIYRLNKREFQIASLICAWRQSEADKSNRPLKRILRDDLIIELAKRQPRSNKELLETRDINRDGYRRYHQDLIDVINAGLDVPKTKLDPAPQPPLGDPAIDSQVLGQLLSLALSNRCAEANVARQIVGTAADLKHLIRWHLYGRDSESTPRLAEGWRSEICGDLLSNLIDGKISLRVVDPRAENPLRFEQWDSE</sequence>
<dbReference type="Gene3D" id="3.30.420.10">
    <property type="entry name" value="Ribonuclease H-like superfamily/Ribonuclease H"/>
    <property type="match status" value="1"/>
</dbReference>
<dbReference type="GO" id="GO:0033890">
    <property type="term" value="F:ribonuclease D activity"/>
    <property type="evidence" value="ECO:0007669"/>
    <property type="project" value="UniProtKB-EC"/>
</dbReference>
<dbReference type="OrthoDB" id="9800549at2"/>
<proteinExistence type="predicted"/>
<dbReference type="PANTHER" id="PTHR47649:SF1">
    <property type="entry name" value="RIBONUCLEASE D"/>
    <property type="match status" value="1"/>
</dbReference>
<dbReference type="SMART" id="SM00341">
    <property type="entry name" value="HRDC"/>
    <property type="match status" value="1"/>
</dbReference>
<dbReference type="Gene3D" id="1.10.150.80">
    <property type="entry name" value="HRDC domain"/>
    <property type="match status" value="2"/>
</dbReference>
<dbReference type="SMART" id="SM00474">
    <property type="entry name" value="35EXOc"/>
    <property type="match status" value="1"/>
</dbReference>
<dbReference type="GO" id="GO:0006139">
    <property type="term" value="P:nucleobase-containing compound metabolic process"/>
    <property type="evidence" value="ECO:0007669"/>
    <property type="project" value="InterPro"/>
</dbReference>
<dbReference type="PANTHER" id="PTHR47649">
    <property type="entry name" value="RIBONUCLEASE D"/>
    <property type="match status" value="1"/>
</dbReference>
<dbReference type="GO" id="GO:0008408">
    <property type="term" value="F:3'-5' exonuclease activity"/>
    <property type="evidence" value="ECO:0007669"/>
    <property type="project" value="InterPro"/>
</dbReference>
<feature type="domain" description="HRDC" evidence="1">
    <location>
        <begin position="209"/>
        <end position="289"/>
    </location>
</feature>
<evidence type="ECO:0000259" key="1">
    <source>
        <dbReference type="PROSITE" id="PS50967"/>
    </source>
</evidence>
<dbReference type="KEGG" id="plon:Pla110_27410"/>
<dbReference type="SUPFAM" id="SSF53098">
    <property type="entry name" value="Ribonuclease H-like"/>
    <property type="match status" value="1"/>
</dbReference>
<dbReference type="Proteomes" id="UP000317178">
    <property type="component" value="Chromosome"/>
</dbReference>
<dbReference type="GO" id="GO:0000166">
    <property type="term" value="F:nucleotide binding"/>
    <property type="evidence" value="ECO:0007669"/>
    <property type="project" value="InterPro"/>
</dbReference>
<dbReference type="EC" id="3.1.13.5" evidence="2"/>
<dbReference type="SUPFAM" id="SSF47819">
    <property type="entry name" value="HRDC-like"/>
    <property type="match status" value="2"/>
</dbReference>